<dbReference type="AlphaFoldDB" id="A0A917FSP7"/>
<keyword evidence="1" id="KW-0677">Repeat</keyword>
<comment type="caution">
    <text evidence="4">The sequence shown here is derived from an EMBL/GenBank/DDBJ whole genome shotgun (WGS) entry which is preliminary data.</text>
</comment>
<dbReference type="PROSITE" id="PS50005">
    <property type="entry name" value="TPR"/>
    <property type="match status" value="1"/>
</dbReference>
<accession>A0A917FSP7</accession>
<organism evidence="4 5">
    <name type="scientific">Marinicella pacifica</name>
    <dbReference type="NCBI Taxonomy" id="1171543"/>
    <lineage>
        <taxon>Bacteria</taxon>
        <taxon>Pseudomonadati</taxon>
        <taxon>Pseudomonadota</taxon>
        <taxon>Gammaproteobacteria</taxon>
        <taxon>Lysobacterales</taxon>
        <taxon>Marinicellaceae</taxon>
        <taxon>Marinicella</taxon>
    </lineage>
</organism>
<keyword evidence="5" id="KW-1185">Reference proteome</keyword>
<evidence type="ECO:0000313" key="4">
    <source>
        <dbReference type="EMBL" id="GGF98381.1"/>
    </source>
</evidence>
<protein>
    <recommendedName>
        <fullName evidence="6">Tetratricopeptide repeat protein</fullName>
    </recommendedName>
</protein>
<name>A0A917FSP7_9GAMM</name>
<dbReference type="PANTHER" id="PTHR45641">
    <property type="entry name" value="TETRATRICOPEPTIDE REPEAT PROTEIN (AFU_ORTHOLOGUE AFUA_6G03870)"/>
    <property type="match status" value="1"/>
</dbReference>
<evidence type="ECO:0000313" key="5">
    <source>
        <dbReference type="Proteomes" id="UP000605253"/>
    </source>
</evidence>
<keyword evidence="2 3" id="KW-0802">TPR repeat</keyword>
<reference evidence="4" key="2">
    <citation type="submission" date="2020-09" db="EMBL/GenBank/DDBJ databases">
        <authorList>
            <person name="Sun Q."/>
            <person name="Zhou Y."/>
        </authorList>
    </citation>
    <scope>NUCLEOTIDE SEQUENCE</scope>
    <source>
        <strain evidence="4">CGMCC 1.12181</strain>
    </source>
</reference>
<sequence>MIQYGELDNRSLKSLSTIAVLDYSQGHYDAALINFQAVLTARQQQLGEQHKLTADAHNRLAAVNFELGQLDLADGHYSVALQTYEHLHLDRSLVYARVLNNRALLWRQQQKYSQAVEILNQSWHIQQQQLGSDHPDLASVENNLGLLSYDLGQIDDAINWFNKAYQRQIEHHPQPPVSAAYAMNNLAHMYLLNGRIEAARQWAHDSMALRLAHLDKAHLAISDNAMILARVALLDQQTEQAAIFFKQALDIRQQHLDDRDWRVLETQLWQSLIGPNAFSTLDRNQAFASLCQRFGFSHPKLNNLFQAFAIKDNQMALCLNE</sequence>
<reference evidence="4" key="1">
    <citation type="journal article" date="2014" name="Int. J. Syst. Evol. Microbiol.">
        <title>Complete genome sequence of Corynebacterium casei LMG S-19264T (=DSM 44701T), isolated from a smear-ripened cheese.</title>
        <authorList>
            <consortium name="US DOE Joint Genome Institute (JGI-PGF)"/>
            <person name="Walter F."/>
            <person name="Albersmeier A."/>
            <person name="Kalinowski J."/>
            <person name="Ruckert C."/>
        </authorList>
    </citation>
    <scope>NUCLEOTIDE SEQUENCE</scope>
    <source>
        <strain evidence="4">CGMCC 1.12181</strain>
    </source>
</reference>
<dbReference type="EMBL" id="BMEO01000009">
    <property type="protein sequence ID" value="GGF98381.1"/>
    <property type="molecule type" value="Genomic_DNA"/>
</dbReference>
<gene>
    <name evidence="4" type="ORF">GCM10011365_19600</name>
</gene>
<evidence type="ECO:0000256" key="3">
    <source>
        <dbReference type="PROSITE-ProRule" id="PRU00339"/>
    </source>
</evidence>
<proteinExistence type="predicted"/>
<feature type="repeat" description="TPR" evidence="3">
    <location>
        <begin position="138"/>
        <end position="171"/>
    </location>
</feature>
<evidence type="ECO:0000256" key="2">
    <source>
        <dbReference type="ARBA" id="ARBA00022803"/>
    </source>
</evidence>
<dbReference type="Pfam" id="PF13374">
    <property type="entry name" value="TPR_10"/>
    <property type="match status" value="1"/>
</dbReference>
<evidence type="ECO:0000256" key="1">
    <source>
        <dbReference type="ARBA" id="ARBA00022737"/>
    </source>
</evidence>
<dbReference type="Gene3D" id="1.25.40.10">
    <property type="entry name" value="Tetratricopeptide repeat domain"/>
    <property type="match status" value="2"/>
</dbReference>
<dbReference type="InterPro" id="IPR019734">
    <property type="entry name" value="TPR_rpt"/>
</dbReference>
<dbReference type="Proteomes" id="UP000605253">
    <property type="component" value="Unassembled WGS sequence"/>
</dbReference>
<evidence type="ECO:0008006" key="6">
    <source>
        <dbReference type="Google" id="ProtNLM"/>
    </source>
</evidence>
<dbReference type="InterPro" id="IPR011990">
    <property type="entry name" value="TPR-like_helical_dom_sf"/>
</dbReference>
<dbReference type="RefSeq" id="WP_188365563.1">
    <property type="nucleotide sequence ID" value="NZ_BAABJF010000010.1"/>
</dbReference>
<dbReference type="SMART" id="SM00028">
    <property type="entry name" value="TPR"/>
    <property type="match status" value="6"/>
</dbReference>
<dbReference type="SUPFAM" id="SSF48452">
    <property type="entry name" value="TPR-like"/>
    <property type="match status" value="2"/>
</dbReference>
<dbReference type="Pfam" id="PF13424">
    <property type="entry name" value="TPR_12"/>
    <property type="match status" value="2"/>
</dbReference>
<dbReference type="PANTHER" id="PTHR45641:SF19">
    <property type="entry name" value="NEPHROCYSTIN-3"/>
    <property type="match status" value="1"/>
</dbReference>